<evidence type="ECO:0000256" key="1">
    <source>
        <dbReference type="ARBA" id="ARBA00008791"/>
    </source>
</evidence>
<dbReference type="CDD" id="cd00293">
    <property type="entry name" value="USP-like"/>
    <property type="match status" value="1"/>
</dbReference>
<protein>
    <submittedName>
        <fullName evidence="3">Universal stress protein</fullName>
    </submittedName>
</protein>
<evidence type="ECO:0000313" key="3">
    <source>
        <dbReference type="EMBL" id="AWT27462.1"/>
    </source>
</evidence>
<dbReference type="PANTHER" id="PTHR46268:SF6">
    <property type="entry name" value="UNIVERSAL STRESS PROTEIN UP12"/>
    <property type="match status" value="1"/>
</dbReference>
<dbReference type="Proteomes" id="UP000247696">
    <property type="component" value="Chromosome"/>
</dbReference>
<dbReference type="PANTHER" id="PTHR46268">
    <property type="entry name" value="STRESS RESPONSE PROTEIN NHAX"/>
    <property type="match status" value="1"/>
</dbReference>
<dbReference type="AlphaFoldDB" id="A0A2Z3YR45"/>
<keyword evidence="4" id="KW-1185">Reference proteome</keyword>
<dbReference type="EMBL" id="CP024988">
    <property type="protein sequence ID" value="AWT27462.1"/>
    <property type="molecule type" value="Genomic_DNA"/>
</dbReference>
<organism evidence="3 4">
    <name type="scientific">Corynebacterium provencense</name>
    <dbReference type="NCBI Taxonomy" id="1737425"/>
    <lineage>
        <taxon>Bacteria</taxon>
        <taxon>Bacillati</taxon>
        <taxon>Actinomycetota</taxon>
        <taxon>Actinomycetes</taxon>
        <taxon>Mycobacteriales</taxon>
        <taxon>Corynebacteriaceae</taxon>
        <taxon>Corynebacterium</taxon>
    </lineage>
</organism>
<dbReference type="InterPro" id="IPR006016">
    <property type="entry name" value="UspA"/>
</dbReference>
<dbReference type="KEGG" id="cpre:Csp1_27190"/>
<name>A0A2Z3YR45_9CORY</name>
<reference evidence="4" key="1">
    <citation type="submission" date="2017-11" db="EMBL/GenBank/DDBJ databases">
        <title>Otitis media/interna in a cat caused by the recently described species Corynebacterium provencense.</title>
        <authorList>
            <person name="Kittl S."/>
            <person name="Brodard I."/>
            <person name="Rychener L."/>
            <person name="Jores J."/>
            <person name="Roosje P."/>
            <person name="Gobeli Brawand S."/>
        </authorList>
    </citation>
    <scope>NUCLEOTIDE SEQUENCE [LARGE SCALE GENOMIC DNA]</scope>
    <source>
        <strain evidence="4">17KM38</strain>
    </source>
</reference>
<dbReference type="SUPFAM" id="SSF52402">
    <property type="entry name" value="Adenine nucleotide alpha hydrolases-like"/>
    <property type="match status" value="2"/>
</dbReference>
<evidence type="ECO:0000259" key="2">
    <source>
        <dbReference type="Pfam" id="PF00582"/>
    </source>
</evidence>
<comment type="similarity">
    <text evidence="1">Belongs to the universal stress protein A family.</text>
</comment>
<proteinExistence type="inferred from homology"/>
<accession>A0A2Z3YR45</accession>
<evidence type="ECO:0000313" key="4">
    <source>
        <dbReference type="Proteomes" id="UP000247696"/>
    </source>
</evidence>
<sequence length="326" mass="34280">MPSVNTTRILLAWRPGDGAPDTAGADAAATAAWLARSGPVLVRPVSVIPRVWPEGDGEDHLGRAFGDWAAAESAACLEDAVTALRDAGLPEDSIDTTYRAGSSVPGTPTDGGDVLLSHSETTALIDAATDFGADCILIGPRNGAPDGRFRAGATADALLHCSPLPVLTAPHAPVLSGHGITRVSCAYVDTEQSQQALRHASDLAARHRVPLRLVVFSPTGATMYPTRVPLPEGKDARILARWTARAEEIIDRGRRRALERHPELEVQTGVGTGGDWETSVGDLRWKKGDLLVVGSSVLGTFNKVFIGPSTNQILRHSPAPVLVSAV</sequence>
<dbReference type="STRING" id="1737425.GCA_900049755_01740"/>
<gene>
    <name evidence="3" type="ORF">Csp1_27190</name>
</gene>
<dbReference type="Pfam" id="PF00582">
    <property type="entry name" value="Usp"/>
    <property type="match status" value="1"/>
</dbReference>
<feature type="domain" description="UspA" evidence="2">
    <location>
        <begin position="182"/>
        <end position="323"/>
    </location>
</feature>
<dbReference type="Gene3D" id="3.40.50.12370">
    <property type="match status" value="1"/>
</dbReference>